<sequence>MGSRRVSLAFLCVPTKSNFAFTAVCTNIDSRSLSTAGMQRFSIPHCMKLGQIGETCRPYNAPQNRTFWYPYHGGTLKQNSNTYTLFCPCAGGLQCTAAQCQPTTVGNHVGNDLASIYHGYQ</sequence>
<proteinExistence type="predicted"/>
<protein>
    <submittedName>
        <fullName evidence="1">Uncharacterized protein</fullName>
    </submittedName>
</protein>
<reference evidence="1" key="1">
    <citation type="submission" date="2020-03" db="EMBL/GenBank/DDBJ databases">
        <title>A transcriptome and proteome of the tick Rhipicephalus microplus shaped by the genetic composition of its hosts and developmental stage.</title>
        <authorList>
            <person name="Garcia G.R."/>
            <person name="Ribeiro J.M.C."/>
            <person name="Maruyama S.R."/>
            <person name="Gardinasse L.G."/>
            <person name="Nelson K."/>
            <person name="Ferreira B.R."/>
            <person name="Andrade T.G."/>
            <person name="Santos I.K.F.M."/>
        </authorList>
    </citation>
    <scope>NUCLEOTIDE SEQUENCE</scope>
    <source>
        <strain evidence="1">NSGR</strain>
        <tissue evidence="1">Salivary glands</tissue>
    </source>
</reference>
<evidence type="ECO:0000313" key="1">
    <source>
        <dbReference type="EMBL" id="NIE45644.1"/>
    </source>
</evidence>
<dbReference type="Gene3D" id="2.10.80.10">
    <property type="entry name" value="Lipase, subunit A"/>
    <property type="match status" value="1"/>
</dbReference>
<organism evidence="1">
    <name type="scientific">Rhipicephalus microplus</name>
    <name type="common">Cattle tick</name>
    <name type="synonym">Boophilus microplus</name>
    <dbReference type="NCBI Taxonomy" id="6941"/>
    <lineage>
        <taxon>Eukaryota</taxon>
        <taxon>Metazoa</taxon>
        <taxon>Ecdysozoa</taxon>
        <taxon>Arthropoda</taxon>
        <taxon>Chelicerata</taxon>
        <taxon>Arachnida</taxon>
        <taxon>Acari</taxon>
        <taxon>Parasitiformes</taxon>
        <taxon>Ixodida</taxon>
        <taxon>Ixodoidea</taxon>
        <taxon>Ixodidae</taxon>
        <taxon>Rhipicephalinae</taxon>
        <taxon>Rhipicephalus</taxon>
        <taxon>Boophilus</taxon>
    </lineage>
</organism>
<dbReference type="EMBL" id="GIKN01003371">
    <property type="protein sequence ID" value="NIE45644.1"/>
    <property type="molecule type" value="Transcribed_RNA"/>
</dbReference>
<name>A0A6G5A3V8_RHIMP</name>
<dbReference type="AlphaFoldDB" id="A0A6G5A3V8"/>
<accession>A0A6G5A3V8</accession>